<dbReference type="AlphaFoldDB" id="A0A2Y9IIK3"/>
<dbReference type="GeneID" id="111140572"/>
<dbReference type="Pfam" id="PF13853">
    <property type="entry name" value="7tm_4"/>
    <property type="match status" value="1"/>
</dbReference>
<evidence type="ECO:0000256" key="4">
    <source>
        <dbReference type="ARBA" id="ARBA00022989"/>
    </source>
</evidence>
<dbReference type="PANTHER" id="PTHR48018">
    <property type="entry name" value="OLFACTORY RECEPTOR"/>
    <property type="match status" value="1"/>
</dbReference>
<dbReference type="CDD" id="cd15413">
    <property type="entry name" value="7tmA_OR8K-like"/>
    <property type="match status" value="1"/>
</dbReference>
<dbReference type="GO" id="GO:0005886">
    <property type="term" value="C:plasma membrane"/>
    <property type="evidence" value="ECO:0007669"/>
    <property type="project" value="UniProtKB-SubCell"/>
</dbReference>
<evidence type="ECO:0000256" key="2">
    <source>
        <dbReference type="ARBA" id="ARBA00004141"/>
    </source>
</evidence>
<dbReference type="GO" id="GO:0004984">
    <property type="term" value="F:olfactory receptor activity"/>
    <property type="evidence" value="ECO:0007669"/>
    <property type="project" value="InterPro"/>
</dbReference>
<comment type="function">
    <text evidence="1">Putative odorant or sperm cell receptor.</text>
</comment>
<dbReference type="RefSeq" id="XP_022348492.1">
    <property type="nucleotide sequence ID" value="XM_022492784.1"/>
</dbReference>
<feature type="transmembrane region" description="Helical" evidence="10">
    <location>
        <begin position="92"/>
        <end position="120"/>
    </location>
</feature>
<sequence>METQNLTVLNEFILMGITDKPELQAPLFGLFLIIYLISVVGNLGMIILTKVDSRLQTPMYFFLRHLAFTDLGYSTTVGPKMLVNFVVDQNTISYYFCAVQLVFFLVFIVSELFILTAMSYDRYVAICNPLLYPVIMSQRVCYVLVAVPYLYSTFVSLLVTINIFSLSFCGYNVISHFYCDCVPLLSLLCSNTQDTEIIILVLAGFDLISSLLIVLVSYLLILVAIIRMNSAEGRHKAFSTCGSHLTVATVFYGTLIFMYVQPKSSHSSDTDKVASVFYTLVIPMLNPLIYSLRNKDVKYARQRMWKKITSIFS</sequence>
<dbReference type="InterPro" id="IPR000276">
    <property type="entry name" value="GPCR_Rhodpsn"/>
</dbReference>
<evidence type="ECO:0000256" key="10">
    <source>
        <dbReference type="RuleBase" id="RU363047"/>
    </source>
</evidence>
<gene>
    <name evidence="13" type="primary">LOC111140572</name>
    <name evidence="14" type="synonym">LOC111149770</name>
</gene>
<dbReference type="STRING" id="391180.A0A2Y9IIK3"/>
<name>A0A2Y9IIK3_ENHLU</name>
<keyword evidence="10" id="KW-0552">Olfaction</keyword>
<keyword evidence="5 9" id="KW-0297">G-protein coupled receptor</keyword>
<comment type="subcellular location">
    <subcellularLocation>
        <location evidence="10">Cell membrane</location>
        <topology evidence="10">Multi-pass membrane protein</topology>
    </subcellularLocation>
    <subcellularLocation>
        <location evidence="2">Membrane</location>
        <topology evidence="2">Multi-pass membrane protein</topology>
    </subcellularLocation>
</comment>
<dbReference type="RefSeq" id="XP_022362744.1">
    <property type="nucleotide sequence ID" value="XM_022507036.1"/>
</dbReference>
<feature type="transmembrane region" description="Helical" evidence="10">
    <location>
        <begin position="237"/>
        <end position="261"/>
    </location>
</feature>
<dbReference type="OrthoDB" id="9011197at2759"/>
<dbReference type="InterPro" id="IPR000725">
    <property type="entry name" value="Olfact_rcpt"/>
</dbReference>
<dbReference type="PRINTS" id="PR00237">
    <property type="entry name" value="GPCRRHODOPSN"/>
</dbReference>
<evidence type="ECO:0000256" key="9">
    <source>
        <dbReference type="RuleBase" id="RU000688"/>
    </source>
</evidence>
<evidence type="ECO:0000256" key="5">
    <source>
        <dbReference type="ARBA" id="ARBA00023040"/>
    </source>
</evidence>
<evidence type="ECO:0000256" key="3">
    <source>
        <dbReference type="ARBA" id="ARBA00022692"/>
    </source>
</evidence>
<evidence type="ECO:0000259" key="11">
    <source>
        <dbReference type="PROSITE" id="PS50262"/>
    </source>
</evidence>
<evidence type="ECO:0000313" key="14">
    <source>
        <dbReference type="RefSeq" id="XP_022362744.1"/>
    </source>
</evidence>
<dbReference type="KEGG" id="elk:111140572"/>
<keyword evidence="3 9" id="KW-0812">Transmembrane</keyword>
<dbReference type="FunFam" id="1.20.1070.10:FF:000003">
    <property type="entry name" value="Olfactory receptor"/>
    <property type="match status" value="1"/>
</dbReference>
<evidence type="ECO:0000256" key="8">
    <source>
        <dbReference type="ARBA" id="ARBA00023224"/>
    </source>
</evidence>
<dbReference type="GO" id="GO:0004930">
    <property type="term" value="F:G protein-coupled receptor activity"/>
    <property type="evidence" value="ECO:0007669"/>
    <property type="project" value="UniProtKB-KW"/>
</dbReference>
<keyword evidence="6 10" id="KW-0472">Membrane</keyword>
<keyword evidence="4 10" id="KW-1133">Transmembrane helix</keyword>
<keyword evidence="7 9" id="KW-0675">Receptor</keyword>
<dbReference type="SUPFAM" id="SSF81321">
    <property type="entry name" value="Family A G protein-coupled receptor-like"/>
    <property type="match status" value="1"/>
</dbReference>
<dbReference type="PROSITE" id="PS50262">
    <property type="entry name" value="G_PROTEIN_RECEP_F1_2"/>
    <property type="match status" value="1"/>
</dbReference>
<keyword evidence="10" id="KW-0716">Sensory transduction</keyword>
<dbReference type="InterPro" id="IPR017452">
    <property type="entry name" value="GPCR_Rhodpsn_7TM"/>
</dbReference>
<protein>
    <recommendedName>
        <fullName evidence="10">Olfactory receptor</fullName>
    </recommendedName>
</protein>
<feature type="transmembrane region" description="Helical" evidence="10">
    <location>
        <begin position="61"/>
        <end position="86"/>
    </location>
</feature>
<feature type="transmembrane region" description="Helical" evidence="10">
    <location>
        <begin position="273"/>
        <end position="292"/>
    </location>
</feature>
<evidence type="ECO:0000313" key="13">
    <source>
        <dbReference type="RefSeq" id="XP_022348492.1"/>
    </source>
</evidence>
<accession>A0A2Y9IIK3</accession>
<feature type="transmembrane region" description="Helical" evidence="10">
    <location>
        <begin position="197"/>
        <end position="225"/>
    </location>
</feature>
<evidence type="ECO:0000256" key="1">
    <source>
        <dbReference type="ARBA" id="ARBA00003929"/>
    </source>
</evidence>
<keyword evidence="12" id="KW-1185">Reference proteome</keyword>
<dbReference type="Gene3D" id="1.20.1070.10">
    <property type="entry name" value="Rhodopsin 7-helix transmembrane proteins"/>
    <property type="match status" value="1"/>
</dbReference>
<feature type="domain" description="G-protein coupled receptors family 1 profile" evidence="11">
    <location>
        <begin position="41"/>
        <end position="290"/>
    </location>
</feature>
<dbReference type="PRINTS" id="PR00245">
    <property type="entry name" value="OLFACTORYR"/>
</dbReference>
<dbReference type="Proteomes" id="UP000248482">
    <property type="component" value="Unplaced"/>
</dbReference>
<evidence type="ECO:0000256" key="6">
    <source>
        <dbReference type="ARBA" id="ARBA00023136"/>
    </source>
</evidence>
<keyword evidence="10" id="KW-1003">Cell membrane</keyword>
<reference evidence="13 14" key="1">
    <citation type="submission" date="2025-04" db="UniProtKB">
        <authorList>
            <consortium name="RefSeq"/>
        </authorList>
    </citation>
    <scope>IDENTIFICATION</scope>
    <source>
        <tissue evidence="13 14">Blood</tissue>
    </source>
</reference>
<organism evidence="12 13">
    <name type="scientific">Enhydra lutris kenyoni</name>
    <name type="common">northern sea otter</name>
    <dbReference type="NCBI Taxonomy" id="391180"/>
    <lineage>
        <taxon>Eukaryota</taxon>
        <taxon>Metazoa</taxon>
        <taxon>Chordata</taxon>
        <taxon>Craniata</taxon>
        <taxon>Vertebrata</taxon>
        <taxon>Euteleostomi</taxon>
        <taxon>Mammalia</taxon>
        <taxon>Eutheria</taxon>
        <taxon>Laurasiatheria</taxon>
        <taxon>Carnivora</taxon>
        <taxon>Caniformia</taxon>
        <taxon>Musteloidea</taxon>
        <taxon>Mustelidae</taxon>
        <taxon>Lutrinae</taxon>
        <taxon>Enhydra</taxon>
    </lineage>
</organism>
<feature type="transmembrane region" description="Helical" evidence="10">
    <location>
        <begin position="27"/>
        <end position="49"/>
    </location>
</feature>
<keyword evidence="8 9" id="KW-0807">Transducer</keyword>
<evidence type="ECO:0000256" key="7">
    <source>
        <dbReference type="ARBA" id="ARBA00023170"/>
    </source>
</evidence>
<dbReference type="PROSITE" id="PS00237">
    <property type="entry name" value="G_PROTEIN_RECEP_F1_1"/>
    <property type="match status" value="1"/>
</dbReference>
<feature type="transmembrane region" description="Helical" evidence="10">
    <location>
        <begin position="140"/>
        <end position="164"/>
    </location>
</feature>
<proteinExistence type="inferred from homology"/>
<comment type="similarity">
    <text evidence="9">Belongs to the G-protein coupled receptor 1 family.</text>
</comment>
<evidence type="ECO:0000313" key="12">
    <source>
        <dbReference type="Proteomes" id="UP000248482"/>
    </source>
</evidence>
<dbReference type="KEGG" id="elk:111149770"/>